<dbReference type="PANTHER" id="PTHR43085:SF1">
    <property type="entry name" value="PSEUDOURIDINE KINASE-RELATED"/>
    <property type="match status" value="1"/>
</dbReference>
<sequence length="337" mass="34918">MTLADSSAAFAPAVSGAGPDVALFGEAMLMLIADRPGPLEHAQAFAKRIAGAEINVAIGLSRLGFKVGWASRLGADSMARYLLAALAGEGVDCSRVVCDASQRTGFLFKGRVTDGSDPEVEYHRKGAAASLMVPADIDEAWLASARHLHATGVFPAISAQSLATARHSLAVARAAGRTISFDPNLRPSLWPSPEAMREALNGLAAQADWVLPGLAEGTLLTGQTTPEGVARFYLAQGAKLVVVKLGADGAYYAGRHQGADVEGHVPGFPVAEVVDTVGAGDGFAVGVVSALLEGRPVADAVRRACWIGARQVQVLGDSEGLPTRAELADFEREVGAR</sequence>
<dbReference type="Proteomes" id="UP000461670">
    <property type="component" value="Unassembled WGS sequence"/>
</dbReference>
<dbReference type="Gene3D" id="3.40.1190.20">
    <property type="match status" value="1"/>
</dbReference>
<keyword evidence="5" id="KW-0067">ATP-binding</keyword>
<dbReference type="PROSITE" id="PS00584">
    <property type="entry name" value="PFKB_KINASES_2"/>
    <property type="match status" value="1"/>
</dbReference>
<dbReference type="CDD" id="cd01166">
    <property type="entry name" value="KdgK"/>
    <property type="match status" value="1"/>
</dbReference>
<protein>
    <submittedName>
        <fullName evidence="7">2-dehydro-3-deoxygluconokinase</fullName>
    </submittedName>
</protein>
<dbReference type="SUPFAM" id="SSF53613">
    <property type="entry name" value="Ribokinase-like"/>
    <property type="match status" value="1"/>
</dbReference>
<accession>A0A7V8FLU2</accession>
<dbReference type="EMBL" id="WNDQ01000053">
    <property type="protein sequence ID" value="KAF1019534.1"/>
    <property type="molecule type" value="Genomic_DNA"/>
</dbReference>
<proteinExistence type="inferred from homology"/>
<organism evidence="7 8">
    <name type="scientific">Paracidovorax wautersii</name>
    <dbReference type="NCBI Taxonomy" id="1177982"/>
    <lineage>
        <taxon>Bacteria</taxon>
        <taxon>Pseudomonadati</taxon>
        <taxon>Pseudomonadota</taxon>
        <taxon>Betaproteobacteria</taxon>
        <taxon>Burkholderiales</taxon>
        <taxon>Comamonadaceae</taxon>
        <taxon>Paracidovorax</taxon>
    </lineage>
</organism>
<comment type="caution">
    <text evidence="7">The sequence shown here is derived from an EMBL/GenBank/DDBJ whole genome shotgun (WGS) entry which is preliminary data.</text>
</comment>
<dbReference type="InterPro" id="IPR050306">
    <property type="entry name" value="PfkB_Carbo_kinase"/>
</dbReference>
<gene>
    <name evidence="7" type="primary">kdgK</name>
    <name evidence="7" type="ORF">GAK30_03053</name>
</gene>
<keyword evidence="2" id="KW-0808">Transferase</keyword>
<evidence type="ECO:0000313" key="8">
    <source>
        <dbReference type="Proteomes" id="UP000461670"/>
    </source>
</evidence>
<dbReference type="GO" id="GO:0016301">
    <property type="term" value="F:kinase activity"/>
    <property type="evidence" value="ECO:0007669"/>
    <property type="project" value="UniProtKB-KW"/>
</dbReference>
<evidence type="ECO:0000256" key="2">
    <source>
        <dbReference type="ARBA" id="ARBA00022679"/>
    </source>
</evidence>
<evidence type="ECO:0000313" key="7">
    <source>
        <dbReference type="EMBL" id="KAF1019534.1"/>
    </source>
</evidence>
<dbReference type="InterPro" id="IPR011611">
    <property type="entry name" value="PfkB_dom"/>
</dbReference>
<keyword evidence="4 7" id="KW-0418">Kinase</keyword>
<dbReference type="PANTHER" id="PTHR43085">
    <property type="entry name" value="HEXOKINASE FAMILY MEMBER"/>
    <property type="match status" value="1"/>
</dbReference>
<dbReference type="GO" id="GO:0005524">
    <property type="term" value="F:ATP binding"/>
    <property type="evidence" value="ECO:0007669"/>
    <property type="project" value="UniProtKB-KW"/>
</dbReference>
<evidence type="ECO:0000256" key="3">
    <source>
        <dbReference type="ARBA" id="ARBA00022741"/>
    </source>
</evidence>
<dbReference type="InterPro" id="IPR002173">
    <property type="entry name" value="Carboh/pur_kinase_PfkB_CS"/>
</dbReference>
<dbReference type="Pfam" id="PF00294">
    <property type="entry name" value="PfkB"/>
    <property type="match status" value="1"/>
</dbReference>
<reference evidence="8" key="1">
    <citation type="journal article" date="2020" name="MBio">
        <title>Horizontal gene transfer to a defensive symbiont with a reduced genome amongst a multipartite beetle microbiome.</title>
        <authorList>
            <person name="Waterworth S.C."/>
            <person name="Florez L.V."/>
            <person name="Rees E.R."/>
            <person name="Hertweck C."/>
            <person name="Kaltenpoth M."/>
            <person name="Kwan J.C."/>
        </authorList>
    </citation>
    <scope>NUCLEOTIDE SEQUENCE [LARGE SCALE GENOMIC DNA]</scope>
</reference>
<name>A0A7V8FLU2_9BURK</name>
<evidence type="ECO:0000256" key="5">
    <source>
        <dbReference type="ARBA" id="ARBA00022840"/>
    </source>
</evidence>
<dbReference type="AlphaFoldDB" id="A0A7V8FLU2"/>
<comment type="similarity">
    <text evidence="1">Belongs to the carbohydrate kinase PfkB family.</text>
</comment>
<feature type="domain" description="Carbohydrate kinase PfkB" evidence="6">
    <location>
        <begin position="20"/>
        <end position="323"/>
    </location>
</feature>
<keyword evidence="3" id="KW-0547">Nucleotide-binding</keyword>
<evidence type="ECO:0000259" key="6">
    <source>
        <dbReference type="Pfam" id="PF00294"/>
    </source>
</evidence>
<evidence type="ECO:0000256" key="1">
    <source>
        <dbReference type="ARBA" id="ARBA00010688"/>
    </source>
</evidence>
<evidence type="ECO:0000256" key="4">
    <source>
        <dbReference type="ARBA" id="ARBA00022777"/>
    </source>
</evidence>
<dbReference type="InterPro" id="IPR029056">
    <property type="entry name" value="Ribokinase-like"/>
</dbReference>